<dbReference type="RefSeq" id="WP_176599842.1">
    <property type="nucleotide sequence ID" value="NZ_BIFS01000001.1"/>
</dbReference>
<reference evidence="3" key="1">
    <citation type="submission" date="2018-12" db="EMBL/GenBank/DDBJ databases">
        <title>Tengunoibacter tsumagoiensis gen. nov., sp. nov., Dictyobacter kobayashii sp. nov., D. alpinus sp. nov., and D. joshuensis sp. nov. and description of Dictyobacteraceae fam. nov. within the order Ktedonobacterales isolated from Tengu-no-mugimeshi.</title>
        <authorList>
            <person name="Wang C.M."/>
            <person name="Zheng Y."/>
            <person name="Sakai Y."/>
            <person name="Toyoda A."/>
            <person name="Minakuchi Y."/>
            <person name="Abe K."/>
            <person name="Yokota A."/>
            <person name="Yabe S."/>
        </authorList>
    </citation>
    <scope>NUCLEOTIDE SEQUENCE [LARGE SCALE GENOMIC DNA]</scope>
    <source>
        <strain evidence="3">Uno11</strain>
    </source>
</reference>
<protein>
    <submittedName>
        <fullName evidence="2">Uncharacterized protein</fullName>
    </submittedName>
</protein>
<dbReference type="EMBL" id="BIFS01000001">
    <property type="protein sequence ID" value="GCE21530.1"/>
    <property type="molecule type" value="Genomic_DNA"/>
</dbReference>
<dbReference type="Proteomes" id="UP000287188">
    <property type="component" value="Unassembled WGS sequence"/>
</dbReference>
<evidence type="ECO:0000313" key="3">
    <source>
        <dbReference type="Proteomes" id="UP000287188"/>
    </source>
</evidence>
<comment type="caution">
    <text evidence="2">The sequence shown here is derived from an EMBL/GenBank/DDBJ whole genome shotgun (WGS) entry which is preliminary data.</text>
</comment>
<organism evidence="2 3">
    <name type="scientific">Dictyobacter kobayashii</name>
    <dbReference type="NCBI Taxonomy" id="2014872"/>
    <lineage>
        <taxon>Bacteria</taxon>
        <taxon>Bacillati</taxon>
        <taxon>Chloroflexota</taxon>
        <taxon>Ktedonobacteria</taxon>
        <taxon>Ktedonobacterales</taxon>
        <taxon>Dictyobacteraceae</taxon>
        <taxon>Dictyobacter</taxon>
    </lineage>
</organism>
<dbReference type="AlphaFoldDB" id="A0A402AR04"/>
<keyword evidence="3" id="KW-1185">Reference proteome</keyword>
<evidence type="ECO:0000256" key="1">
    <source>
        <dbReference type="SAM" id="MobiDB-lite"/>
    </source>
</evidence>
<sequence>MHNEIKIAEDTLSTEEVTRLSESSPEAQELTDSDLKQVIGAAGKWGGNGYGYGYGYGQGGHDHGGYGYGYGYGQGGYGYGYGQGGYGYGYGHGGNC</sequence>
<evidence type="ECO:0000313" key="2">
    <source>
        <dbReference type="EMBL" id="GCE21530.1"/>
    </source>
</evidence>
<gene>
    <name evidence="2" type="ORF">KDK_53300</name>
</gene>
<accession>A0A402AR04</accession>
<proteinExistence type="predicted"/>
<feature type="region of interest" description="Disordered" evidence="1">
    <location>
        <begin position="1"/>
        <end position="33"/>
    </location>
</feature>
<name>A0A402AR04_9CHLR</name>